<dbReference type="GO" id="GO:0008270">
    <property type="term" value="F:zinc ion binding"/>
    <property type="evidence" value="ECO:0007669"/>
    <property type="project" value="InterPro"/>
</dbReference>
<dbReference type="EMBL" id="FXLY01000007">
    <property type="protein sequence ID" value="SMN21134.1"/>
    <property type="molecule type" value="Genomic_DNA"/>
</dbReference>
<feature type="region of interest" description="Disordered" evidence="8">
    <location>
        <begin position="157"/>
        <end position="177"/>
    </location>
</feature>
<dbReference type="Gene3D" id="4.10.60.10">
    <property type="entry name" value="Zinc finger, CCHC-type"/>
    <property type="match status" value="1"/>
</dbReference>
<dbReference type="InterPro" id="IPR001878">
    <property type="entry name" value="Znf_CCHC"/>
</dbReference>
<comment type="similarity">
    <text evidence="2 7">Belongs to the SLU7 family.</text>
</comment>
<gene>
    <name evidence="10" type="ORF">KASA_0L01639G</name>
</gene>
<evidence type="ECO:0000256" key="6">
    <source>
        <dbReference type="ARBA" id="ARBA00023242"/>
    </source>
</evidence>
<evidence type="ECO:0000256" key="1">
    <source>
        <dbReference type="ARBA" id="ARBA00004123"/>
    </source>
</evidence>
<dbReference type="InterPro" id="IPR036875">
    <property type="entry name" value="Znf_CCHC_sf"/>
</dbReference>
<dbReference type="GO" id="GO:0005681">
    <property type="term" value="C:spliceosomal complex"/>
    <property type="evidence" value="ECO:0007669"/>
    <property type="project" value="UniProtKB-UniRule"/>
</dbReference>
<sequence length="346" mass="40159">MASSNDKNAKKENQHLPRYITSKPWYYNGDKSEDYLSHHRQSHNEGNLLDIENNNEAKHGLGIHDTFINNNKGINQKKRTGKPTCTNCGSFDHIKKDCMERPRKMQQIKNMASRIPLNGQVMNDKEMDWDARKDRWFGYSGKEYNDTLAKWEANKIQGKNSSNNNNQGDNQGEYDTDEEVEYTKLQLGNYKRIKESENKEKGSTAIRIREDKAAYLNDLNSETTNYDPKSRLYKDNNLGAVDEKSNMFRRHLTGEGLEFDELNQMARSNARKEGIRDEVKNVKKVEHVLIANPTKYEQMMRNEKSMKLNGQNTTTNEPNIGKGEAKKNKGKKQDKKSMDQLRSMYK</sequence>
<comment type="subunit">
    <text evidence="7">Associated with the spliceosome.</text>
</comment>
<dbReference type="STRING" id="1789683.A0A1X7R6B7"/>
<dbReference type="InterPro" id="IPR039974">
    <property type="entry name" value="Splicing_factor_SLU7"/>
</dbReference>
<evidence type="ECO:0000256" key="5">
    <source>
        <dbReference type="ARBA" id="ARBA00023187"/>
    </source>
</evidence>
<comment type="function">
    <text evidence="7">Involved in pre-mRNA splicing.</text>
</comment>
<keyword evidence="6 7" id="KW-0539">Nucleus</keyword>
<evidence type="ECO:0000313" key="10">
    <source>
        <dbReference type="EMBL" id="SMN21134.1"/>
    </source>
</evidence>
<dbReference type="GO" id="GO:0000398">
    <property type="term" value="P:mRNA splicing, via spliceosome"/>
    <property type="evidence" value="ECO:0007669"/>
    <property type="project" value="UniProtKB-UniRule"/>
</dbReference>
<proteinExistence type="inferred from homology"/>
<organism evidence="10 11">
    <name type="scientific">Maudiozyma saulgeensis</name>
    <dbReference type="NCBI Taxonomy" id="1789683"/>
    <lineage>
        <taxon>Eukaryota</taxon>
        <taxon>Fungi</taxon>
        <taxon>Dikarya</taxon>
        <taxon>Ascomycota</taxon>
        <taxon>Saccharomycotina</taxon>
        <taxon>Saccharomycetes</taxon>
        <taxon>Saccharomycetales</taxon>
        <taxon>Saccharomycetaceae</taxon>
        <taxon>Maudiozyma</taxon>
    </lineage>
</organism>
<feature type="compositionally biased region" description="Low complexity" evidence="8">
    <location>
        <begin position="157"/>
        <end position="171"/>
    </location>
</feature>
<dbReference type="Proteomes" id="UP000196158">
    <property type="component" value="Unassembled WGS sequence"/>
</dbReference>
<keyword evidence="4 7" id="KW-0747">Spliceosome</keyword>
<feature type="compositionally biased region" description="Polar residues" evidence="8">
    <location>
        <begin position="308"/>
        <end position="318"/>
    </location>
</feature>
<reference evidence="10 11" key="1">
    <citation type="submission" date="2017-04" db="EMBL/GenBank/DDBJ databases">
        <authorList>
            <person name="Afonso C.L."/>
            <person name="Miller P.J."/>
            <person name="Scott M.A."/>
            <person name="Spackman E."/>
            <person name="Goraichik I."/>
            <person name="Dimitrov K.M."/>
            <person name="Suarez D.L."/>
            <person name="Swayne D.E."/>
        </authorList>
    </citation>
    <scope>NUCLEOTIDE SEQUENCE [LARGE SCALE GENOMIC DNA]</scope>
</reference>
<evidence type="ECO:0000256" key="2">
    <source>
        <dbReference type="ARBA" id="ARBA00007203"/>
    </source>
</evidence>
<dbReference type="PANTHER" id="PTHR12942">
    <property type="entry name" value="STEP II SPLICING FACTOR SLU7"/>
    <property type="match status" value="1"/>
</dbReference>
<evidence type="ECO:0000313" key="11">
    <source>
        <dbReference type="Proteomes" id="UP000196158"/>
    </source>
</evidence>
<dbReference type="Pfam" id="PF00098">
    <property type="entry name" value="zf-CCHC"/>
    <property type="match status" value="1"/>
</dbReference>
<dbReference type="OrthoDB" id="249612at2759"/>
<keyword evidence="5 7" id="KW-0508">mRNA splicing</keyword>
<evidence type="ECO:0000256" key="3">
    <source>
        <dbReference type="ARBA" id="ARBA00022664"/>
    </source>
</evidence>
<dbReference type="SUPFAM" id="SSF57756">
    <property type="entry name" value="Retrovirus zinc finger-like domains"/>
    <property type="match status" value="1"/>
</dbReference>
<evidence type="ECO:0000256" key="7">
    <source>
        <dbReference type="RuleBase" id="RU367071"/>
    </source>
</evidence>
<feature type="region of interest" description="Disordered" evidence="8">
    <location>
        <begin position="305"/>
        <end position="346"/>
    </location>
</feature>
<name>A0A1X7R6B7_9SACH</name>
<dbReference type="Pfam" id="PF11708">
    <property type="entry name" value="Slu7"/>
    <property type="match status" value="1"/>
</dbReference>
<dbReference type="PANTHER" id="PTHR12942:SF2">
    <property type="entry name" value="PRE-MRNA-SPLICING FACTOR SLU7"/>
    <property type="match status" value="1"/>
</dbReference>
<comment type="subcellular location">
    <subcellularLocation>
        <location evidence="1 7">Nucleus</location>
    </subcellularLocation>
</comment>
<evidence type="ECO:0000259" key="9">
    <source>
        <dbReference type="SMART" id="SM00343"/>
    </source>
</evidence>
<keyword evidence="3 7" id="KW-0507">mRNA processing</keyword>
<dbReference type="AlphaFoldDB" id="A0A1X7R6B7"/>
<dbReference type="SMART" id="SM00343">
    <property type="entry name" value="ZnF_C2HC"/>
    <property type="match status" value="1"/>
</dbReference>
<dbReference type="InterPro" id="IPR021715">
    <property type="entry name" value="Slu7_dom"/>
</dbReference>
<dbReference type="GO" id="GO:0030628">
    <property type="term" value="F:pre-mRNA 3'-splice site binding"/>
    <property type="evidence" value="ECO:0007669"/>
    <property type="project" value="UniProtKB-UniRule"/>
</dbReference>
<accession>A0A1X7R6B7</accession>
<evidence type="ECO:0000256" key="8">
    <source>
        <dbReference type="SAM" id="MobiDB-lite"/>
    </source>
</evidence>
<keyword evidence="11" id="KW-1185">Reference proteome</keyword>
<protein>
    <recommendedName>
        <fullName evidence="7">Pre-mRNA-splicing factor SLU7</fullName>
    </recommendedName>
</protein>
<feature type="domain" description="CCHC-type" evidence="9">
    <location>
        <begin position="84"/>
        <end position="100"/>
    </location>
</feature>
<evidence type="ECO:0000256" key="4">
    <source>
        <dbReference type="ARBA" id="ARBA00022728"/>
    </source>
</evidence>